<dbReference type="AlphaFoldDB" id="A0A914M1K3"/>
<accession>A0A914M1K3</accession>
<dbReference type="WBParaSite" id="Minc3s01159g21270">
    <property type="protein sequence ID" value="Minc3s01159g21270"/>
    <property type="gene ID" value="Minc3s01159g21270"/>
</dbReference>
<keyword evidence="1" id="KW-1185">Reference proteome</keyword>
<evidence type="ECO:0000313" key="2">
    <source>
        <dbReference type="WBParaSite" id="Minc3s01159g21270"/>
    </source>
</evidence>
<evidence type="ECO:0000313" key="1">
    <source>
        <dbReference type="Proteomes" id="UP000887563"/>
    </source>
</evidence>
<name>A0A914M1K3_MELIC</name>
<organism evidence="1 2">
    <name type="scientific">Meloidogyne incognita</name>
    <name type="common">Southern root-knot nematode worm</name>
    <name type="synonym">Oxyuris incognita</name>
    <dbReference type="NCBI Taxonomy" id="6306"/>
    <lineage>
        <taxon>Eukaryota</taxon>
        <taxon>Metazoa</taxon>
        <taxon>Ecdysozoa</taxon>
        <taxon>Nematoda</taxon>
        <taxon>Chromadorea</taxon>
        <taxon>Rhabditida</taxon>
        <taxon>Tylenchina</taxon>
        <taxon>Tylenchomorpha</taxon>
        <taxon>Tylenchoidea</taxon>
        <taxon>Meloidogynidae</taxon>
        <taxon>Meloidogyninae</taxon>
        <taxon>Meloidogyne</taxon>
        <taxon>Meloidogyne incognita group</taxon>
    </lineage>
</organism>
<dbReference type="Proteomes" id="UP000887563">
    <property type="component" value="Unplaced"/>
</dbReference>
<protein>
    <submittedName>
        <fullName evidence="2">Uncharacterized protein</fullName>
    </submittedName>
</protein>
<proteinExistence type="predicted"/>
<sequence length="75" mass="8998">MIRMHSKIQQRNICRFTTKEKSIPVQKLKNIFNEWTLKTFEKAHEITFLPPLDTKKFCPERTLNIRAFLSIPTHI</sequence>
<reference evidence="2" key="1">
    <citation type="submission" date="2022-11" db="UniProtKB">
        <authorList>
            <consortium name="WormBaseParasite"/>
        </authorList>
    </citation>
    <scope>IDENTIFICATION</scope>
</reference>